<evidence type="ECO:0000256" key="8">
    <source>
        <dbReference type="ARBA" id="ARBA00023027"/>
    </source>
</evidence>
<dbReference type="Pfam" id="PF00293">
    <property type="entry name" value="NUDIX"/>
    <property type="match status" value="1"/>
</dbReference>
<keyword evidence="8" id="KW-0520">NAD</keyword>
<keyword evidence="13" id="KW-1185">Reference proteome</keyword>
<comment type="catalytic activity">
    <reaction evidence="9">
        <text>a 5'-end NAD(+)-phospho-ribonucleoside in mRNA + H2O = a 5'-end phospho-adenosine-phospho-ribonucleoside in mRNA + beta-nicotinamide D-ribonucleotide + 2 H(+)</text>
        <dbReference type="Rhea" id="RHEA:60876"/>
        <dbReference type="Rhea" id="RHEA-COMP:15698"/>
        <dbReference type="Rhea" id="RHEA-COMP:15719"/>
        <dbReference type="ChEBI" id="CHEBI:14649"/>
        <dbReference type="ChEBI" id="CHEBI:15377"/>
        <dbReference type="ChEBI" id="CHEBI:15378"/>
        <dbReference type="ChEBI" id="CHEBI:144029"/>
        <dbReference type="ChEBI" id="CHEBI:144051"/>
    </reaction>
    <physiologicalReaction direction="left-to-right" evidence="9">
        <dbReference type="Rhea" id="RHEA:60877"/>
    </physiologicalReaction>
</comment>
<evidence type="ECO:0000256" key="1">
    <source>
        <dbReference type="ARBA" id="ARBA00001946"/>
    </source>
</evidence>
<dbReference type="InterPro" id="IPR015376">
    <property type="entry name" value="Znr_NADH_PPase"/>
</dbReference>
<dbReference type="Gene3D" id="3.90.79.10">
    <property type="entry name" value="Nucleoside Triphosphate Pyrophosphohydrolase"/>
    <property type="match status" value="1"/>
</dbReference>
<dbReference type="InterPro" id="IPR015375">
    <property type="entry name" value="NADH_PPase-like_N"/>
</dbReference>
<sequence length="339" mass="38171">MIAPTGPAGSGRRAPHPISRPSSFQPSIFWPKTEMQTLFYATGDFDRRADRREDQIWLRERLRDPSSRLYPLWHMRHLIAHEVGSGHGLGVPRAMALDARQHADLVARAETIILLGVDGEVAHFALDLSSLDEQSAATLGEFQELRAIGALMPQREGALLAYARGLAYWHQRHRYCGTCGAPTEVKAAGHQRQCTDQACSTVQFPRTDPAVIMRVTCGNRILMARQAMWPQGMHSVLAGFVEPGESLEDAVIREVLEEVGVRVRNVRYFASQPWPFPASLMLGFTAEADDETLHLQDGEIEEARWMTRLDLLNSPEDATFRLPRTDSISRRLIEDWLRL</sequence>
<comment type="caution">
    <text evidence="12">The sequence shown here is derived from an EMBL/GenBank/DDBJ whole genome shotgun (WGS) entry which is preliminary data.</text>
</comment>
<keyword evidence="7" id="KW-0460">Magnesium</keyword>
<dbReference type="GO" id="GO:0019677">
    <property type="term" value="P:NAD+ catabolic process"/>
    <property type="evidence" value="ECO:0007669"/>
    <property type="project" value="TreeGrafter"/>
</dbReference>
<proteinExistence type="inferred from homology"/>
<dbReference type="EC" id="3.6.1.22" evidence="4"/>
<dbReference type="PANTHER" id="PTHR42904">
    <property type="entry name" value="NUDIX HYDROLASE, NUDC SUBFAMILY"/>
    <property type="match status" value="1"/>
</dbReference>
<feature type="domain" description="Nudix hydrolase" evidence="11">
    <location>
        <begin position="205"/>
        <end position="330"/>
    </location>
</feature>
<dbReference type="EMBL" id="SNYW01000002">
    <property type="protein sequence ID" value="TDQ85483.1"/>
    <property type="molecule type" value="Genomic_DNA"/>
</dbReference>
<name>A0A4R6WY98_9PROT</name>
<evidence type="ECO:0000256" key="6">
    <source>
        <dbReference type="ARBA" id="ARBA00022801"/>
    </source>
</evidence>
<dbReference type="GO" id="GO:0005829">
    <property type="term" value="C:cytosol"/>
    <property type="evidence" value="ECO:0007669"/>
    <property type="project" value="TreeGrafter"/>
</dbReference>
<dbReference type="PROSITE" id="PS00893">
    <property type="entry name" value="NUDIX_BOX"/>
    <property type="match status" value="1"/>
</dbReference>
<dbReference type="PANTHER" id="PTHR42904:SF6">
    <property type="entry name" value="NAD-CAPPED RNA HYDROLASE NUDT12"/>
    <property type="match status" value="1"/>
</dbReference>
<dbReference type="CDD" id="cd03429">
    <property type="entry name" value="NUDIX_NADH_pyrophosphatase_Nudt13"/>
    <property type="match status" value="1"/>
</dbReference>
<evidence type="ECO:0000259" key="11">
    <source>
        <dbReference type="PROSITE" id="PS51462"/>
    </source>
</evidence>
<feature type="region of interest" description="Disordered" evidence="10">
    <location>
        <begin position="1"/>
        <end position="26"/>
    </location>
</feature>
<evidence type="ECO:0000256" key="5">
    <source>
        <dbReference type="ARBA" id="ARBA00022723"/>
    </source>
</evidence>
<dbReference type="PROSITE" id="PS51462">
    <property type="entry name" value="NUDIX"/>
    <property type="match status" value="1"/>
</dbReference>
<keyword evidence="5" id="KW-0479">Metal-binding</keyword>
<dbReference type="InterPro" id="IPR015797">
    <property type="entry name" value="NUDIX_hydrolase-like_dom_sf"/>
</dbReference>
<dbReference type="Pfam" id="PF09296">
    <property type="entry name" value="NUDIX-like"/>
    <property type="match status" value="1"/>
</dbReference>
<dbReference type="Gene3D" id="3.90.79.20">
    <property type="match status" value="1"/>
</dbReference>
<dbReference type="InterPro" id="IPR000086">
    <property type="entry name" value="NUDIX_hydrolase_dom"/>
</dbReference>
<dbReference type="GO" id="GO:0006742">
    <property type="term" value="P:NADP+ catabolic process"/>
    <property type="evidence" value="ECO:0007669"/>
    <property type="project" value="TreeGrafter"/>
</dbReference>
<evidence type="ECO:0000256" key="10">
    <source>
        <dbReference type="SAM" id="MobiDB-lite"/>
    </source>
</evidence>
<dbReference type="InterPro" id="IPR050241">
    <property type="entry name" value="NAD-cap_RNA_hydrolase_NudC"/>
</dbReference>
<dbReference type="SUPFAM" id="SSF55811">
    <property type="entry name" value="Nudix"/>
    <property type="match status" value="1"/>
</dbReference>
<dbReference type="Proteomes" id="UP000295783">
    <property type="component" value="Unassembled WGS sequence"/>
</dbReference>
<dbReference type="InterPro" id="IPR020084">
    <property type="entry name" value="NUDIX_hydrolase_CS"/>
</dbReference>
<evidence type="ECO:0000256" key="7">
    <source>
        <dbReference type="ARBA" id="ARBA00022842"/>
    </source>
</evidence>
<evidence type="ECO:0000256" key="3">
    <source>
        <dbReference type="ARBA" id="ARBA00009595"/>
    </source>
</evidence>
<evidence type="ECO:0000256" key="2">
    <source>
        <dbReference type="ARBA" id="ARBA00001947"/>
    </source>
</evidence>
<dbReference type="GO" id="GO:0046872">
    <property type="term" value="F:metal ion binding"/>
    <property type="evidence" value="ECO:0007669"/>
    <property type="project" value="UniProtKB-KW"/>
</dbReference>
<dbReference type="GO" id="GO:0035529">
    <property type="term" value="F:NADH pyrophosphatase activity"/>
    <property type="evidence" value="ECO:0007669"/>
    <property type="project" value="TreeGrafter"/>
</dbReference>
<evidence type="ECO:0000313" key="13">
    <source>
        <dbReference type="Proteomes" id="UP000295783"/>
    </source>
</evidence>
<dbReference type="Pfam" id="PF09297">
    <property type="entry name" value="Zn_ribbon_NUD"/>
    <property type="match status" value="1"/>
</dbReference>
<evidence type="ECO:0000256" key="9">
    <source>
        <dbReference type="ARBA" id="ARBA00023679"/>
    </source>
</evidence>
<protein>
    <recommendedName>
        <fullName evidence="4">NAD(+) diphosphatase</fullName>
        <ecNumber evidence="4">3.6.1.22</ecNumber>
    </recommendedName>
</protein>
<accession>A0A4R6WY98</accession>
<evidence type="ECO:0000313" key="12">
    <source>
        <dbReference type="EMBL" id="TDQ85483.1"/>
    </source>
</evidence>
<comment type="cofactor">
    <cofactor evidence="1">
        <name>Mg(2+)</name>
        <dbReference type="ChEBI" id="CHEBI:18420"/>
    </cofactor>
</comment>
<organism evidence="12 13">
    <name type="scientific">Dongia mobilis</name>
    <dbReference type="NCBI Taxonomy" id="578943"/>
    <lineage>
        <taxon>Bacteria</taxon>
        <taxon>Pseudomonadati</taxon>
        <taxon>Pseudomonadota</taxon>
        <taxon>Alphaproteobacteria</taxon>
        <taxon>Rhodospirillales</taxon>
        <taxon>Dongiaceae</taxon>
        <taxon>Dongia</taxon>
    </lineage>
</organism>
<keyword evidence="6" id="KW-0378">Hydrolase</keyword>
<reference evidence="12 13" key="1">
    <citation type="submission" date="2019-03" db="EMBL/GenBank/DDBJ databases">
        <title>Genomic Encyclopedia of Type Strains, Phase III (KMG-III): the genomes of soil and plant-associated and newly described type strains.</title>
        <authorList>
            <person name="Whitman W."/>
        </authorList>
    </citation>
    <scope>NUCLEOTIDE SEQUENCE [LARGE SCALE GENOMIC DNA]</scope>
    <source>
        <strain evidence="12 13">CGMCC 1.7660</strain>
    </source>
</reference>
<evidence type="ECO:0000256" key="4">
    <source>
        <dbReference type="ARBA" id="ARBA00012381"/>
    </source>
</evidence>
<dbReference type="AlphaFoldDB" id="A0A4R6WY98"/>
<dbReference type="InterPro" id="IPR049734">
    <property type="entry name" value="NudC-like_C"/>
</dbReference>
<gene>
    <name evidence="12" type="ORF">A8950_0270</name>
</gene>
<comment type="similarity">
    <text evidence="3">Belongs to the Nudix hydrolase family. NudC subfamily.</text>
</comment>
<dbReference type="NCBIfam" id="NF001299">
    <property type="entry name" value="PRK00241.1"/>
    <property type="match status" value="1"/>
</dbReference>
<comment type="cofactor">
    <cofactor evidence="2">
        <name>Zn(2+)</name>
        <dbReference type="ChEBI" id="CHEBI:29105"/>
    </cofactor>
</comment>